<dbReference type="OrthoDB" id="9769473at2"/>
<dbReference type="EC" id="1.3.99.-" evidence="9"/>
<dbReference type="InterPro" id="IPR036250">
    <property type="entry name" value="AcylCo_DH-like_C"/>
</dbReference>
<evidence type="ECO:0000259" key="7">
    <source>
        <dbReference type="Pfam" id="PF02770"/>
    </source>
</evidence>
<sequence>MDTISPNSLDNLAMPLGEDFADVRDSVRRICEQFPGEYWRRLEEDDRYPDEFVRALTESGYLAALIPEEYEGSGMPLRAAAVILEEIHAAGCNAGACHAQMYTMGTLLRHGSAEQKARYLPAIARGELRLQAFGVTEPTSGTDTTRLKTRAVRDGDSYVVNGQKVWTSRALQSDLMLLLARTTPYDEVGKKSDGLSVFLVDIREALGKGMEIRPLKAMINHNTTEVFFDNLRIPADSLIGEEGKGFRYILDGMNAERILVASEAIGDARWFIRTAAAYASERRVFDRPIGQNQGIQFPIARAYAETQAADLLLRKAATLFQAGLPCGDEANMGKMLASEASWHAAEACLQTHGGFGFAREYDVERKWRETRLLQIAPISTNLILSYIGQHILGMPRSF</sequence>
<proteinExistence type="inferred from homology"/>
<dbReference type="GO" id="GO:0005737">
    <property type="term" value="C:cytoplasm"/>
    <property type="evidence" value="ECO:0007669"/>
    <property type="project" value="TreeGrafter"/>
</dbReference>
<dbReference type="Pfam" id="PF02770">
    <property type="entry name" value="Acyl-CoA_dh_M"/>
    <property type="match status" value="1"/>
</dbReference>
<evidence type="ECO:0000256" key="2">
    <source>
        <dbReference type="ARBA" id="ARBA00009347"/>
    </source>
</evidence>
<dbReference type="FunFam" id="1.10.540.10:FF:000013">
    <property type="entry name" value="Acyl-CoA dehydrogenase"/>
    <property type="match status" value="1"/>
</dbReference>
<gene>
    <name evidence="9" type="primary">mmgC_8</name>
    <name evidence="9" type="ORF">AVE30378_04638</name>
</gene>
<keyword evidence="5 9" id="KW-0560">Oxidoreductase</keyword>
<evidence type="ECO:0000256" key="1">
    <source>
        <dbReference type="ARBA" id="ARBA00001974"/>
    </source>
</evidence>
<feature type="domain" description="Acyl-CoA dehydrogenase/oxidase C-terminal" evidence="6">
    <location>
        <begin position="243"/>
        <end position="376"/>
    </location>
</feature>
<evidence type="ECO:0000256" key="3">
    <source>
        <dbReference type="ARBA" id="ARBA00022630"/>
    </source>
</evidence>
<dbReference type="SUPFAM" id="SSF56645">
    <property type="entry name" value="Acyl-CoA dehydrogenase NM domain-like"/>
    <property type="match status" value="1"/>
</dbReference>
<dbReference type="AlphaFoldDB" id="A0A446CUK7"/>
<keyword evidence="4" id="KW-0274">FAD</keyword>
<dbReference type="Pfam" id="PF00441">
    <property type="entry name" value="Acyl-CoA_dh_1"/>
    <property type="match status" value="1"/>
</dbReference>
<dbReference type="GO" id="GO:0003995">
    <property type="term" value="F:acyl-CoA dehydrogenase activity"/>
    <property type="evidence" value="ECO:0007669"/>
    <property type="project" value="InterPro"/>
</dbReference>
<dbReference type="SUPFAM" id="SSF47203">
    <property type="entry name" value="Acyl-CoA dehydrogenase C-terminal domain-like"/>
    <property type="match status" value="1"/>
</dbReference>
<evidence type="ECO:0000313" key="10">
    <source>
        <dbReference type="Proteomes" id="UP000289465"/>
    </source>
</evidence>
<feature type="domain" description="Acyl-CoA dehydrogenase/oxidase N-terminal" evidence="8">
    <location>
        <begin position="20"/>
        <end position="127"/>
    </location>
</feature>
<dbReference type="PROSITE" id="PS00073">
    <property type="entry name" value="ACYL_COA_DH_2"/>
    <property type="match status" value="1"/>
</dbReference>
<dbReference type="PANTHER" id="PTHR48083">
    <property type="entry name" value="MEDIUM-CHAIN SPECIFIC ACYL-COA DEHYDROGENASE, MITOCHONDRIAL-RELATED"/>
    <property type="match status" value="1"/>
</dbReference>
<comment type="similarity">
    <text evidence="2">Belongs to the acyl-CoA dehydrogenase family.</text>
</comment>
<dbReference type="GO" id="GO:0033539">
    <property type="term" value="P:fatty acid beta-oxidation using acyl-CoA dehydrogenase"/>
    <property type="evidence" value="ECO:0007669"/>
    <property type="project" value="TreeGrafter"/>
</dbReference>
<dbReference type="InterPro" id="IPR046373">
    <property type="entry name" value="Acyl-CoA_Oxase/DH_mid-dom_sf"/>
</dbReference>
<dbReference type="Gene3D" id="2.40.110.10">
    <property type="entry name" value="Butyryl-CoA Dehydrogenase, subunit A, domain 2"/>
    <property type="match status" value="1"/>
</dbReference>
<dbReference type="Gene3D" id="1.10.540.10">
    <property type="entry name" value="Acyl-CoA dehydrogenase/oxidase, N-terminal domain"/>
    <property type="match status" value="1"/>
</dbReference>
<keyword evidence="3" id="KW-0285">Flavoprotein</keyword>
<dbReference type="InterPro" id="IPR009100">
    <property type="entry name" value="AcylCoA_DH/oxidase_NM_dom_sf"/>
</dbReference>
<protein>
    <submittedName>
        <fullName evidence="9">Acyl-CoA dehydrogenase</fullName>
        <ecNumber evidence="9">1.3.99.-</ecNumber>
    </submittedName>
</protein>
<evidence type="ECO:0000259" key="6">
    <source>
        <dbReference type="Pfam" id="PF00441"/>
    </source>
</evidence>
<organism evidence="9 10">
    <name type="scientific">Achromobacter veterisilvae</name>
    <dbReference type="NCBI Taxonomy" id="2069367"/>
    <lineage>
        <taxon>Bacteria</taxon>
        <taxon>Pseudomonadati</taxon>
        <taxon>Pseudomonadota</taxon>
        <taxon>Betaproteobacteria</taxon>
        <taxon>Burkholderiales</taxon>
        <taxon>Alcaligenaceae</taxon>
        <taxon>Achromobacter</taxon>
    </lineage>
</organism>
<dbReference type="InterPro" id="IPR050741">
    <property type="entry name" value="Acyl-CoA_dehydrogenase"/>
</dbReference>
<dbReference type="InterPro" id="IPR006091">
    <property type="entry name" value="Acyl-CoA_Oxase/DH_mid-dom"/>
</dbReference>
<dbReference type="InterPro" id="IPR006089">
    <property type="entry name" value="Acyl-CoA_DH_CS"/>
</dbReference>
<evidence type="ECO:0000259" key="8">
    <source>
        <dbReference type="Pfam" id="PF02771"/>
    </source>
</evidence>
<name>A0A446CUK7_9BURK</name>
<dbReference type="FunFam" id="1.20.140.10:FF:000012">
    <property type="entry name" value="Acyl-CoA dehydrogenase fadE12"/>
    <property type="match status" value="1"/>
</dbReference>
<dbReference type="InterPro" id="IPR037069">
    <property type="entry name" value="AcylCoA_DH/ox_N_sf"/>
</dbReference>
<dbReference type="Proteomes" id="UP000289465">
    <property type="component" value="Unassembled WGS sequence"/>
</dbReference>
<accession>A0A446CUK7</accession>
<dbReference type="PIRSF" id="PIRSF016578">
    <property type="entry name" value="HsaA"/>
    <property type="match status" value="1"/>
</dbReference>
<evidence type="ECO:0000313" key="9">
    <source>
        <dbReference type="EMBL" id="SSW71548.1"/>
    </source>
</evidence>
<evidence type="ECO:0000256" key="4">
    <source>
        <dbReference type="ARBA" id="ARBA00022827"/>
    </source>
</evidence>
<dbReference type="InterPro" id="IPR009075">
    <property type="entry name" value="AcylCo_DH/oxidase_C"/>
</dbReference>
<dbReference type="PANTHER" id="PTHR48083:SF1">
    <property type="entry name" value="DEHYDROGENASE, PUTATIVE (AFU_ORTHOLOGUE AFUA_7G06510)-RELATED"/>
    <property type="match status" value="1"/>
</dbReference>
<dbReference type="GO" id="GO:0050660">
    <property type="term" value="F:flavin adenine dinucleotide binding"/>
    <property type="evidence" value="ECO:0007669"/>
    <property type="project" value="InterPro"/>
</dbReference>
<dbReference type="Gene3D" id="1.20.140.10">
    <property type="entry name" value="Butyryl-CoA Dehydrogenase, subunit A, domain 3"/>
    <property type="match status" value="1"/>
</dbReference>
<comment type="cofactor">
    <cofactor evidence="1">
        <name>FAD</name>
        <dbReference type="ChEBI" id="CHEBI:57692"/>
    </cofactor>
</comment>
<dbReference type="FunFam" id="2.40.110.10:FF:000014">
    <property type="entry name" value="Probable acyl-CoA dehydrogenase"/>
    <property type="match status" value="1"/>
</dbReference>
<reference evidence="9 10" key="1">
    <citation type="submission" date="2018-07" db="EMBL/GenBank/DDBJ databases">
        <authorList>
            <person name="Peeters C."/>
        </authorList>
    </citation>
    <scope>NUCLEOTIDE SEQUENCE [LARGE SCALE GENOMIC DNA]</scope>
    <source>
        <strain evidence="9 10">LMG 30378</strain>
    </source>
</reference>
<feature type="domain" description="Acyl-CoA oxidase/dehydrogenase middle" evidence="7">
    <location>
        <begin position="132"/>
        <end position="230"/>
    </location>
</feature>
<dbReference type="Pfam" id="PF02771">
    <property type="entry name" value="Acyl-CoA_dh_N"/>
    <property type="match status" value="1"/>
</dbReference>
<evidence type="ECO:0000256" key="5">
    <source>
        <dbReference type="ARBA" id="ARBA00023002"/>
    </source>
</evidence>
<dbReference type="InterPro" id="IPR013786">
    <property type="entry name" value="AcylCoA_DH/ox_N"/>
</dbReference>
<dbReference type="EMBL" id="UFQC01000030">
    <property type="protein sequence ID" value="SSW71548.1"/>
    <property type="molecule type" value="Genomic_DNA"/>
</dbReference>